<gene>
    <name evidence="2" type="ORF">DC094_03455</name>
</gene>
<reference evidence="2 3" key="1">
    <citation type="submission" date="2018-04" db="EMBL/GenBank/DDBJ databases">
        <title>Thalassorhabdus spongiae gen. nov., sp. nov., isolated from a marine sponge in South-West Iceland.</title>
        <authorList>
            <person name="Knobloch S."/>
            <person name="Daussin A."/>
            <person name="Johannsson R."/>
            <person name="Marteinsson V.T."/>
        </authorList>
    </citation>
    <scope>NUCLEOTIDE SEQUENCE [LARGE SCALE GENOMIC DNA]</scope>
    <source>
        <strain evidence="2 3">Hp12</strain>
    </source>
</reference>
<keyword evidence="3" id="KW-1185">Reference proteome</keyword>
<dbReference type="Proteomes" id="UP000244906">
    <property type="component" value="Unassembled WGS sequence"/>
</dbReference>
<dbReference type="AlphaFoldDB" id="A0A2V1H4D6"/>
<dbReference type="OrthoDB" id="6892534at2"/>
<feature type="signal peptide" evidence="1">
    <location>
        <begin position="1"/>
        <end position="31"/>
    </location>
</feature>
<protein>
    <submittedName>
        <fullName evidence="2">Uncharacterized protein</fullName>
    </submittedName>
</protein>
<name>A0A2V1H4D6_9GAMM</name>
<evidence type="ECO:0000313" key="3">
    <source>
        <dbReference type="Proteomes" id="UP000244906"/>
    </source>
</evidence>
<accession>A0A2V1H4D6</accession>
<organism evidence="2 3">
    <name type="scientific">Pelagibaculum spongiae</name>
    <dbReference type="NCBI Taxonomy" id="2080658"/>
    <lineage>
        <taxon>Bacteria</taxon>
        <taxon>Pseudomonadati</taxon>
        <taxon>Pseudomonadota</taxon>
        <taxon>Gammaproteobacteria</taxon>
        <taxon>Oceanospirillales</taxon>
        <taxon>Pelagibaculum</taxon>
    </lineage>
</organism>
<keyword evidence="1" id="KW-0732">Signal</keyword>
<evidence type="ECO:0000313" key="2">
    <source>
        <dbReference type="EMBL" id="PVZ72088.1"/>
    </source>
</evidence>
<comment type="caution">
    <text evidence="2">The sequence shown here is derived from an EMBL/GenBank/DDBJ whole genome shotgun (WGS) entry which is preliminary data.</text>
</comment>
<proteinExistence type="predicted"/>
<dbReference type="RefSeq" id="WP_116685672.1">
    <property type="nucleotide sequence ID" value="NZ_CAWNYD010000001.1"/>
</dbReference>
<sequence>MLIILQLQRCTNFFQYLCILLFVFCFSCAQATTPITDESLLQLGNQFQKTRKPSQTRSDDLLWQGKKHQLMQQIAQQLDLQFFNCSSIESLLGTADTQVAIQSLGEVNWTSQSPNQQQYQQSKLLAYYWRQQHDMLIVACSEQQTALTGWRYLWE</sequence>
<dbReference type="EMBL" id="QDDL01000001">
    <property type="protein sequence ID" value="PVZ72088.1"/>
    <property type="molecule type" value="Genomic_DNA"/>
</dbReference>
<feature type="chain" id="PRO_5016111856" evidence="1">
    <location>
        <begin position="32"/>
        <end position="155"/>
    </location>
</feature>
<evidence type="ECO:0000256" key="1">
    <source>
        <dbReference type="SAM" id="SignalP"/>
    </source>
</evidence>